<evidence type="ECO:0000313" key="1">
    <source>
        <dbReference type="EMBL" id="OAG15223.1"/>
    </source>
</evidence>
<dbReference type="RefSeq" id="XP_018380644.1">
    <property type="nucleotide sequence ID" value="XM_018531752.1"/>
</dbReference>
<evidence type="ECO:0000313" key="2">
    <source>
        <dbReference type="Proteomes" id="UP000077248"/>
    </source>
</evidence>
<dbReference type="AlphaFoldDB" id="A0A177D665"/>
<sequence>MSCPLCLQLSRIPTTNLQLRACLVAHVLLSDVAVLCGKWLLIAPQSLAVTPTHKKPVVTKHNTTVHSNRVWNIAGTMTACGHKTWEPHVSNPTMVASPARSLAPRHCRSTRDQTRVTHLWSLHLRPHAHAPSAAARARPAHQLITLKSPIRALSPALLFHMFKASRRTVRLGPVMKVDAEMASATII</sequence>
<proteinExistence type="predicted"/>
<gene>
    <name evidence="1" type="ORF">CC77DRAFT_454385</name>
</gene>
<protein>
    <submittedName>
        <fullName evidence="1">Uncharacterized protein</fullName>
    </submittedName>
</protein>
<dbReference type="VEuPathDB" id="FungiDB:CC77DRAFT_454385"/>
<dbReference type="Proteomes" id="UP000077248">
    <property type="component" value="Unassembled WGS sequence"/>
</dbReference>
<name>A0A177D665_ALTAL</name>
<organism evidence="1 2">
    <name type="scientific">Alternaria alternata</name>
    <name type="common">Alternaria rot fungus</name>
    <name type="synonym">Torula alternata</name>
    <dbReference type="NCBI Taxonomy" id="5599"/>
    <lineage>
        <taxon>Eukaryota</taxon>
        <taxon>Fungi</taxon>
        <taxon>Dikarya</taxon>
        <taxon>Ascomycota</taxon>
        <taxon>Pezizomycotina</taxon>
        <taxon>Dothideomycetes</taxon>
        <taxon>Pleosporomycetidae</taxon>
        <taxon>Pleosporales</taxon>
        <taxon>Pleosporineae</taxon>
        <taxon>Pleosporaceae</taxon>
        <taxon>Alternaria</taxon>
        <taxon>Alternaria sect. Alternaria</taxon>
        <taxon>Alternaria alternata complex</taxon>
    </lineage>
</organism>
<reference evidence="1 2" key="1">
    <citation type="submission" date="2016-05" db="EMBL/GenBank/DDBJ databases">
        <title>Comparative analysis of secretome profiles of manganese(II)-oxidizing ascomycete fungi.</title>
        <authorList>
            <consortium name="DOE Joint Genome Institute"/>
            <person name="Zeiner C.A."/>
            <person name="Purvine S.O."/>
            <person name="Zink E.M."/>
            <person name="Wu S."/>
            <person name="Pasa-Tolic L."/>
            <person name="Chaput D.L."/>
            <person name="Haridas S."/>
            <person name="Grigoriev I.V."/>
            <person name="Santelli C.M."/>
            <person name="Hansel C.M."/>
        </authorList>
    </citation>
    <scope>NUCLEOTIDE SEQUENCE [LARGE SCALE GENOMIC DNA]</scope>
    <source>
        <strain evidence="1 2">SRC1lrK2f</strain>
    </source>
</reference>
<dbReference type="EMBL" id="KV441494">
    <property type="protein sequence ID" value="OAG15223.1"/>
    <property type="molecule type" value="Genomic_DNA"/>
</dbReference>
<dbReference type="GeneID" id="29117346"/>
<keyword evidence="2" id="KW-1185">Reference proteome</keyword>
<accession>A0A177D665</accession>
<dbReference type="KEGG" id="aalt:CC77DRAFT_454385"/>